<name>A0AAV2CH96_9ROSI</name>
<keyword evidence="1" id="KW-0732">Signal</keyword>
<dbReference type="Proteomes" id="UP001497516">
    <property type="component" value="Chromosome 1"/>
</dbReference>
<protein>
    <submittedName>
        <fullName evidence="2">Uncharacterized protein</fullName>
    </submittedName>
</protein>
<feature type="chain" id="PRO_5043539258" evidence="1">
    <location>
        <begin position="23"/>
        <end position="133"/>
    </location>
</feature>
<dbReference type="AlphaFoldDB" id="A0AAV2CH96"/>
<gene>
    <name evidence="2" type="ORF">LTRI10_LOCUS2996</name>
</gene>
<reference evidence="2 3" key="1">
    <citation type="submission" date="2024-04" db="EMBL/GenBank/DDBJ databases">
        <authorList>
            <person name="Fracassetti M."/>
        </authorList>
    </citation>
    <scope>NUCLEOTIDE SEQUENCE [LARGE SCALE GENOMIC DNA]</scope>
</reference>
<feature type="signal peptide" evidence="1">
    <location>
        <begin position="1"/>
        <end position="22"/>
    </location>
</feature>
<proteinExistence type="predicted"/>
<dbReference type="EMBL" id="OZ034813">
    <property type="protein sequence ID" value="CAL1355223.1"/>
    <property type="molecule type" value="Genomic_DNA"/>
</dbReference>
<organism evidence="2 3">
    <name type="scientific">Linum trigynum</name>
    <dbReference type="NCBI Taxonomy" id="586398"/>
    <lineage>
        <taxon>Eukaryota</taxon>
        <taxon>Viridiplantae</taxon>
        <taxon>Streptophyta</taxon>
        <taxon>Embryophyta</taxon>
        <taxon>Tracheophyta</taxon>
        <taxon>Spermatophyta</taxon>
        <taxon>Magnoliopsida</taxon>
        <taxon>eudicotyledons</taxon>
        <taxon>Gunneridae</taxon>
        <taxon>Pentapetalae</taxon>
        <taxon>rosids</taxon>
        <taxon>fabids</taxon>
        <taxon>Malpighiales</taxon>
        <taxon>Linaceae</taxon>
        <taxon>Linum</taxon>
    </lineage>
</organism>
<evidence type="ECO:0000313" key="2">
    <source>
        <dbReference type="EMBL" id="CAL1355223.1"/>
    </source>
</evidence>
<sequence length="133" mass="14202">MLHTGFSLVGALISLNLSPANPVRNPSQSFLIFSPTNLTLPPAAHNYLLPPLRTSSRNNLLLVAVRVQVVARTPLPQVPPSFSSPPHAQVIALAQPRVSQLCLTIPSSSSSSPLVSRSSLSLLRRPVIVSIFP</sequence>
<evidence type="ECO:0000313" key="3">
    <source>
        <dbReference type="Proteomes" id="UP001497516"/>
    </source>
</evidence>
<accession>A0AAV2CH96</accession>
<evidence type="ECO:0000256" key="1">
    <source>
        <dbReference type="SAM" id="SignalP"/>
    </source>
</evidence>
<keyword evidence="3" id="KW-1185">Reference proteome</keyword>